<accession>A0AAE3VJB7</accession>
<feature type="domain" description="CBS" evidence="11">
    <location>
        <begin position="297"/>
        <end position="354"/>
    </location>
</feature>
<dbReference type="InterPro" id="IPR044751">
    <property type="entry name" value="Ion_transp-like_CBS"/>
</dbReference>
<evidence type="ECO:0000259" key="11">
    <source>
        <dbReference type="PROSITE" id="PS51371"/>
    </source>
</evidence>
<reference evidence="13" key="1">
    <citation type="submission" date="2023-07" db="EMBL/GenBank/DDBJ databases">
        <title>Genomic Encyclopedia of Type Strains, Phase IV (KMG-IV): sequencing the most valuable type-strain genomes for metagenomic binning, comparative biology and taxonomic classification.</title>
        <authorList>
            <person name="Goeker M."/>
        </authorList>
    </citation>
    <scope>NUCLEOTIDE SEQUENCE</scope>
    <source>
        <strain evidence="13">DSM 24202</strain>
    </source>
</reference>
<dbReference type="SMART" id="SM00116">
    <property type="entry name" value="CBS"/>
    <property type="match status" value="2"/>
</dbReference>
<proteinExistence type="inferred from homology"/>
<feature type="domain" description="CNNM transmembrane" evidence="12">
    <location>
        <begin position="1"/>
        <end position="205"/>
    </location>
</feature>
<evidence type="ECO:0000256" key="1">
    <source>
        <dbReference type="ARBA" id="ARBA00004651"/>
    </source>
</evidence>
<comment type="caution">
    <text evidence="13">The sequence shown here is derived from an EMBL/GenBank/DDBJ whole genome shotgun (WGS) entry which is preliminary data.</text>
</comment>
<dbReference type="InterPro" id="IPR002550">
    <property type="entry name" value="CNNM"/>
</dbReference>
<keyword evidence="4 10" id="KW-0812">Transmembrane</keyword>
<dbReference type="SUPFAM" id="SSF56176">
    <property type="entry name" value="FAD-binding/transporter-associated domain-like"/>
    <property type="match status" value="1"/>
</dbReference>
<name>A0AAE3VJB7_9BACT</name>
<evidence type="ECO:0000256" key="5">
    <source>
        <dbReference type="ARBA" id="ARBA00022737"/>
    </source>
</evidence>
<dbReference type="Pfam" id="PF00571">
    <property type="entry name" value="CBS"/>
    <property type="match status" value="1"/>
</dbReference>
<feature type="domain" description="CBS" evidence="11">
    <location>
        <begin position="224"/>
        <end position="287"/>
    </location>
</feature>
<dbReference type="PROSITE" id="PS51846">
    <property type="entry name" value="CNNM"/>
    <property type="match status" value="1"/>
</dbReference>
<evidence type="ECO:0000256" key="10">
    <source>
        <dbReference type="PROSITE-ProRule" id="PRU01193"/>
    </source>
</evidence>
<keyword evidence="8 10" id="KW-0472">Membrane</keyword>
<evidence type="ECO:0000256" key="9">
    <source>
        <dbReference type="PROSITE-ProRule" id="PRU00703"/>
    </source>
</evidence>
<dbReference type="Pfam" id="PF01595">
    <property type="entry name" value="CNNM"/>
    <property type="match status" value="1"/>
</dbReference>
<comment type="similarity">
    <text evidence="2">Belongs to the UPF0053 family.</text>
</comment>
<dbReference type="Pfam" id="PF03471">
    <property type="entry name" value="CorC_HlyC"/>
    <property type="match status" value="1"/>
</dbReference>
<protein>
    <submittedName>
        <fullName evidence="13">CBS domain containing-hemolysin-like protein</fullName>
    </submittedName>
</protein>
<sequence>MTALLLSLLFLLLLYVLSALFSCMETVFTSASYAWLKERAERGDPCGAQACRLMDQAGAFLGTVLFGNNLVNITITTLFRTMLALAILNADLLALLPSSLRVWSGWEDWLTTLIVTPTMLLFGEMLPKAIGRNHADKLALVLVRPLTIANRLFKPFVVSLDWISGRLARFLTGRELEVHRGRVTRDDLRILAEVATEQGLVRKEAGDMLQMVLGLDTKPIETVMVPLVDVRSVPLTATVAELEALGAQTGFSRFPVFDGRVDEIVGIVSLRQCLYDQPVRMNENTARMDAQKITPYVNRNVLFVPESKSVSELLYELRYQHIPMAVVVDEHGGVVGLITVEDLVAEIVGGIHDARNQESVMIRVVSPQLFECDGKADIRDIEEHLGFNIANQGFETAAGLVLKLAGRIPKAGDRFPYENWFIDVLEVRRHRVVKLRFTRKK</sequence>
<dbReference type="Gene3D" id="3.10.580.10">
    <property type="entry name" value="CBS-domain"/>
    <property type="match status" value="1"/>
</dbReference>
<evidence type="ECO:0000256" key="7">
    <source>
        <dbReference type="ARBA" id="ARBA00023122"/>
    </source>
</evidence>
<keyword evidence="5" id="KW-0677">Repeat</keyword>
<dbReference type="EMBL" id="JAUSVL010000001">
    <property type="protein sequence ID" value="MDQ0291513.1"/>
    <property type="molecule type" value="Genomic_DNA"/>
</dbReference>
<dbReference type="Gene3D" id="3.30.465.10">
    <property type="match status" value="1"/>
</dbReference>
<dbReference type="InterPro" id="IPR036318">
    <property type="entry name" value="FAD-bd_PCMH-like_sf"/>
</dbReference>
<evidence type="ECO:0000256" key="8">
    <source>
        <dbReference type="ARBA" id="ARBA00023136"/>
    </source>
</evidence>
<organism evidence="13 14">
    <name type="scientific">Oligosphaera ethanolica</name>
    <dbReference type="NCBI Taxonomy" id="760260"/>
    <lineage>
        <taxon>Bacteria</taxon>
        <taxon>Pseudomonadati</taxon>
        <taxon>Lentisphaerota</taxon>
        <taxon>Oligosphaeria</taxon>
        <taxon>Oligosphaerales</taxon>
        <taxon>Oligosphaeraceae</taxon>
        <taxon>Oligosphaera</taxon>
    </lineage>
</organism>
<dbReference type="InterPro" id="IPR000644">
    <property type="entry name" value="CBS_dom"/>
</dbReference>
<keyword evidence="6 10" id="KW-1133">Transmembrane helix</keyword>
<evidence type="ECO:0000313" key="13">
    <source>
        <dbReference type="EMBL" id="MDQ0291513.1"/>
    </source>
</evidence>
<dbReference type="AlphaFoldDB" id="A0AAE3VJB7"/>
<comment type="subcellular location">
    <subcellularLocation>
        <location evidence="1">Cell membrane</location>
        <topology evidence="1">Multi-pass membrane protein</topology>
    </subcellularLocation>
</comment>
<dbReference type="InterPro" id="IPR005170">
    <property type="entry name" value="Transptr-assoc_dom"/>
</dbReference>
<dbReference type="Proteomes" id="UP001238163">
    <property type="component" value="Unassembled WGS sequence"/>
</dbReference>
<dbReference type="SUPFAM" id="SSF54631">
    <property type="entry name" value="CBS-domain pair"/>
    <property type="match status" value="1"/>
</dbReference>
<dbReference type="PROSITE" id="PS51371">
    <property type="entry name" value="CBS"/>
    <property type="match status" value="2"/>
</dbReference>
<dbReference type="SMART" id="SM01091">
    <property type="entry name" value="CorC_HlyC"/>
    <property type="match status" value="1"/>
</dbReference>
<dbReference type="InterPro" id="IPR016169">
    <property type="entry name" value="FAD-bd_PCMH_sub2"/>
</dbReference>
<evidence type="ECO:0000256" key="4">
    <source>
        <dbReference type="ARBA" id="ARBA00022692"/>
    </source>
</evidence>
<dbReference type="PANTHER" id="PTHR22777:SF32">
    <property type="entry name" value="UPF0053 INNER MEMBRANE PROTEIN YFJD"/>
    <property type="match status" value="1"/>
</dbReference>
<evidence type="ECO:0000313" key="14">
    <source>
        <dbReference type="Proteomes" id="UP001238163"/>
    </source>
</evidence>
<keyword evidence="3" id="KW-1003">Cell membrane</keyword>
<dbReference type="CDD" id="cd04590">
    <property type="entry name" value="CBS_pair_CorC_HlyC_assoc"/>
    <property type="match status" value="1"/>
</dbReference>
<dbReference type="GO" id="GO:0050660">
    <property type="term" value="F:flavin adenine dinucleotide binding"/>
    <property type="evidence" value="ECO:0007669"/>
    <property type="project" value="InterPro"/>
</dbReference>
<evidence type="ECO:0000256" key="6">
    <source>
        <dbReference type="ARBA" id="ARBA00022989"/>
    </source>
</evidence>
<dbReference type="GO" id="GO:0005886">
    <property type="term" value="C:plasma membrane"/>
    <property type="evidence" value="ECO:0007669"/>
    <property type="project" value="UniProtKB-SubCell"/>
</dbReference>
<gene>
    <name evidence="13" type="ORF">J3R75_003620</name>
</gene>
<evidence type="ECO:0000259" key="12">
    <source>
        <dbReference type="PROSITE" id="PS51846"/>
    </source>
</evidence>
<evidence type="ECO:0000256" key="3">
    <source>
        <dbReference type="ARBA" id="ARBA00022475"/>
    </source>
</evidence>
<dbReference type="RefSeq" id="WP_307264407.1">
    <property type="nucleotide sequence ID" value="NZ_JAUSVL010000001.1"/>
</dbReference>
<dbReference type="InterPro" id="IPR046342">
    <property type="entry name" value="CBS_dom_sf"/>
</dbReference>
<dbReference type="PANTHER" id="PTHR22777">
    <property type="entry name" value="HEMOLYSIN-RELATED"/>
    <property type="match status" value="1"/>
</dbReference>
<evidence type="ECO:0000256" key="2">
    <source>
        <dbReference type="ARBA" id="ARBA00006337"/>
    </source>
</evidence>
<keyword evidence="7 9" id="KW-0129">CBS domain</keyword>
<keyword evidence="14" id="KW-1185">Reference proteome</keyword>